<comment type="caution">
    <text evidence="1">The sequence shown here is derived from an EMBL/GenBank/DDBJ whole genome shotgun (WGS) entry which is preliminary data.</text>
</comment>
<proteinExistence type="predicted"/>
<keyword evidence="2" id="KW-1185">Reference proteome</keyword>
<reference evidence="1 2" key="1">
    <citation type="journal article" date="2019" name="Int. J. Syst. Evol. Microbiol.">
        <title>The Global Catalogue of Microorganisms (GCM) 10K type strain sequencing project: providing services to taxonomists for standard genome sequencing and annotation.</title>
        <authorList>
            <consortium name="The Broad Institute Genomics Platform"/>
            <consortium name="The Broad Institute Genome Sequencing Center for Infectious Disease"/>
            <person name="Wu L."/>
            <person name="Ma J."/>
        </authorList>
    </citation>
    <scope>NUCLEOTIDE SEQUENCE [LARGE SCALE GENOMIC DNA]</scope>
    <source>
        <strain evidence="1 2">JCM 15309</strain>
    </source>
</reference>
<evidence type="ECO:0000313" key="2">
    <source>
        <dbReference type="Proteomes" id="UP001500571"/>
    </source>
</evidence>
<accession>A0ABN2R3W8</accession>
<dbReference type="EMBL" id="BAAAPB010000002">
    <property type="protein sequence ID" value="GAA1963224.1"/>
    <property type="molecule type" value="Genomic_DNA"/>
</dbReference>
<name>A0ABN2R3W8_9ACTN</name>
<sequence>MRDLLRPVPPAARGAALSGLLLLAACGGPVELASPPATDRDDCAALAAKLPHRLADLPPAAFTPKDAYGGAWGDPPMTLTCGVGVPPGFGPASSCITANGVDWFASDKETNDNSADITLTTVTLKPRVALHVPAQYRGGTLSAALADLAAPLKGTLTVGTRCQ</sequence>
<dbReference type="InterPro" id="IPR021903">
    <property type="entry name" value="DUF3515"/>
</dbReference>
<gene>
    <name evidence="1" type="ORF">GCM10009798_23930</name>
</gene>
<dbReference type="Pfam" id="PF12028">
    <property type="entry name" value="DUF3515"/>
    <property type="match status" value="1"/>
</dbReference>
<organism evidence="1 2">
    <name type="scientific">Nocardioides panacihumi</name>
    <dbReference type="NCBI Taxonomy" id="400774"/>
    <lineage>
        <taxon>Bacteria</taxon>
        <taxon>Bacillati</taxon>
        <taxon>Actinomycetota</taxon>
        <taxon>Actinomycetes</taxon>
        <taxon>Propionibacteriales</taxon>
        <taxon>Nocardioidaceae</taxon>
        <taxon>Nocardioides</taxon>
    </lineage>
</organism>
<dbReference type="Proteomes" id="UP001500571">
    <property type="component" value="Unassembled WGS sequence"/>
</dbReference>
<protein>
    <recommendedName>
        <fullName evidence="3">DUF3515 domain-containing protein</fullName>
    </recommendedName>
</protein>
<dbReference type="PROSITE" id="PS51257">
    <property type="entry name" value="PROKAR_LIPOPROTEIN"/>
    <property type="match status" value="1"/>
</dbReference>
<evidence type="ECO:0000313" key="1">
    <source>
        <dbReference type="EMBL" id="GAA1963224.1"/>
    </source>
</evidence>
<evidence type="ECO:0008006" key="3">
    <source>
        <dbReference type="Google" id="ProtNLM"/>
    </source>
</evidence>
<dbReference type="RefSeq" id="WP_344045076.1">
    <property type="nucleotide sequence ID" value="NZ_BAAAPB010000002.1"/>
</dbReference>